<evidence type="ECO:0000313" key="4">
    <source>
        <dbReference type="Proteomes" id="UP000186303"/>
    </source>
</evidence>
<dbReference type="InterPro" id="IPR011989">
    <property type="entry name" value="ARM-like"/>
</dbReference>
<sequence length="1094" mass="116978">MTTRAPPPPPAAPPALRAWLSGAATLTGDRDAEHALKPLARGTPAPQRMAHTLAHRLAWFDALGLAKTALPELLTPADDVARLQRRTGWCAWTCAEALHALLCETSAPLGAKDARTLETLLSLAFAWLVVPSVAQWDAALASSIEADTADVGGTVATVLVPFVAAIARERTRTDVAARMHRLYDVDMLRVLLRAAYTDNALRDTAQVALDALLGAWPTIQGLSALRRAPQPSALGASGGRCPPFVREHAARLCTQLLLRADGVRAFFLGMLGASEDDLLRGDLGDELTEGDALFQRLDGVARLLCAPPKDMARAPYYATMVPNLLRVLDPVAPPPTTPVHGVHRRAAAFTLARMHERDAASVLDALRVPIHDALSRPAPPADVDRALRLLSALVTLSPPTPDWIHALCTPLAGALLAIDTLLMQPAPGPGIVAADAAPPPRTWLAAQTRDILHTWLRLVPDETLSTALDRAMSDSLRPDALRWTETPDGVTCARARAAPDTADPLDALLAQSEALSLGEVVRRHDTEALDTPAPVPRDLARVLRLPIDPARIAQQLQAAGRSAAGRALLMARMTAYRGTVSAAAAGVGGAADPTRDSLVHLYVVLQLLEALGPALLDGDVDQALPFVELALGVHSDEETGEPELTQTALQLLLALLERHAQLTPQTAPLLAVLAAQVERLRDAPDSETRALAQEAAVVLMARAQAPAAQTAAREAPAYQAVYQEALRHLQDPILPVRAHGLHLLMQLVATDRRHHPVCYGDVLDPALVPAIFDLLLQALQDDESFLYLNAVQGLAHMAVTWRTTVLTQLLAVYVGGDKTQDSVARALQSAEPLSARATDARLRIGEALLQVLQHLGEAAVPDLPRITGPLLTAVRQPRWPATLRSSFLSILGTCVELAPLALAADGTSVALLSLCTELLTLTSERRGVRRRPKVRATRVGRDEAGRTMERLVDDSDSDEAADRAEREATSGTDPDPQRPQLRRSALLLLALLVRGTRHQLEETQEKQAADTDAPLTALRLPGGGVLPDVRAGHAAARTPQDPLLVTPAALAPVAPVLQYVADEDVDLIVRQQARDALDEVRALELAWVQASLVT</sequence>
<accession>M5EB76</accession>
<reference evidence="4" key="1">
    <citation type="journal article" date="2017" name="Nucleic Acids Res.">
        <title>Proteogenomics produces comprehensive and highly accurate protein-coding gene annotation in a complete genome assembly of Malassezia sympodialis.</title>
        <authorList>
            <person name="Zhu Y."/>
            <person name="Engstroem P.G."/>
            <person name="Tellgren-Roth C."/>
            <person name="Baudo C.D."/>
            <person name="Kennell J.C."/>
            <person name="Sun S."/>
            <person name="Billmyre R.B."/>
            <person name="Schroeder M.S."/>
            <person name="Andersson A."/>
            <person name="Holm T."/>
            <person name="Sigurgeirsson B."/>
            <person name="Wu G."/>
            <person name="Sankaranarayanan S.R."/>
            <person name="Siddharthan R."/>
            <person name="Sanyal K."/>
            <person name="Lundeberg J."/>
            <person name="Nystedt B."/>
            <person name="Boekhout T."/>
            <person name="Dawson T.L. Jr."/>
            <person name="Heitman J."/>
            <person name="Scheynius A."/>
            <person name="Lehtioe J."/>
        </authorList>
    </citation>
    <scope>NUCLEOTIDE SEQUENCE [LARGE SCALE GENOMIC DNA]</scope>
    <source>
        <strain evidence="4">ATCC 42132</strain>
    </source>
</reference>
<feature type="compositionally biased region" description="Basic and acidic residues" evidence="2">
    <location>
        <begin position="939"/>
        <end position="953"/>
    </location>
</feature>
<dbReference type="OrthoDB" id="39591at2759"/>
<dbReference type="VEuPathDB" id="FungiDB:MSYG_1233"/>
<organism evidence="3 4">
    <name type="scientific">Malassezia sympodialis (strain ATCC 42132)</name>
    <name type="common">Atopic eczema-associated yeast</name>
    <dbReference type="NCBI Taxonomy" id="1230383"/>
    <lineage>
        <taxon>Eukaryota</taxon>
        <taxon>Fungi</taxon>
        <taxon>Dikarya</taxon>
        <taxon>Basidiomycota</taxon>
        <taxon>Ustilaginomycotina</taxon>
        <taxon>Malasseziomycetes</taxon>
        <taxon>Malasseziales</taxon>
        <taxon>Malasseziaceae</taxon>
        <taxon>Malassezia</taxon>
    </lineage>
</organism>
<dbReference type="InterPro" id="IPR039600">
    <property type="entry name" value="TANGO6/Rtp1"/>
</dbReference>
<dbReference type="GO" id="GO:0009306">
    <property type="term" value="P:protein secretion"/>
    <property type="evidence" value="ECO:0007669"/>
    <property type="project" value="TreeGrafter"/>
</dbReference>
<dbReference type="InterPro" id="IPR019414">
    <property type="entry name" value="Rtp1_C2"/>
</dbReference>
<dbReference type="Pfam" id="PF10363">
    <property type="entry name" value="RTP1_C1"/>
    <property type="match status" value="1"/>
</dbReference>
<feature type="region of interest" description="Disordered" evidence="2">
    <location>
        <begin position="926"/>
        <end position="980"/>
    </location>
</feature>
<evidence type="ECO:0000313" key="3">
    <source>
        <dbReference type="EMBL" id="SHO76894.1"/>
    </source>
</evidence>
<evidence type="ECO:0000256" key="2">
    <source>
        <dbReference type="SAM" id="MobiDB-lite"/>
    </source>
</evidence>
<dbReference type="InterPro" id="IPR019451">
    <property type="entry name" value="Rtp1_C1"/>
</dbReference>
<gene>
    <name evidence="3" type="ORF">MSYG_1233</name>
</gene>
<dbReference type="HOGENOM" id="CLU_005991_0_0_1"/>
<dbReference type="Proteomes" id="UP000186303">
    <property type="component" value="Chromosome 2"/>
</dbReference>
<dbReference type="OMA" id="KWGVEPL"/>
<dbReference type="EMBL" id="LT671822">
    <property type="protein sequence ID" value="SHO76894.1"/>
    <property type="molecule type" value="Genomic_DNA"/>
</dbReference>
<dbReference type="Gene3D" id="1.25.10.10">
    <property type="entry name" value="Leucine-rich Repeat Variant"/>
    <property type="match status" value="1"/>
</dbReference>
<dbReference type="AlphaFoldDB" id="M5EB76"/>
<name>M5EB76_MALS4</name>
<dbReference type="RefSeq" id="XP_018740873.1">
    <property type="nucleotide sequence ID" value="XM_018884188.1"/>
</dbReference>
<dbReference type="KEGG" id="msym:MSY001_2341"/>
<dbReference type="SUPFAM" id="SSF48371">
    <property type="entry name" value="ARM repeat"/>
    <property type="match status" value="1"/>
</dbReference>
<evidence type="ECO:0000256" key="1">
    <source>
        <dbReference type="ARBA" id="ARBA00005724"/>
    </source>
</evidence>
<comment type="similarity">
    <text evidence="1">Belongs to the Tango6 family.</text>
</comment>
<keyword evidence="4" id="KW-1185">Reference proteome</keyword>
<feature type="compositionally biased region" description="Basic residues" evidence="2">
    <location>
        <begin position="927"/>
        <end position="938"/>
    </location>
</feature>
<protein>
    <submittedName>
        <fullName evidence="3">Uncharacterized protein</fullName>
    </submittedName>
</protein>
<proteinExistence type="inferred from homology"/>
<dbReference type="Pfam" id="PF10304">
    <property type="entry name" value="RTP1_C2"/>
    <property type="match status" value="1"/>
</dbReference>
<dbReference type="InterPro" id="IPR016024">
    <property type="entry name" value="ARM-type_fold"/>
</dbReference>
<dbReference type="PANTHER" id="PTHR20959:SF1">
    <property type="entry name" value="TRANSPORT AND GOLGI ORGANIZATION PROTEIN 6 HOMOLOG"/>
    <property type="match status" value="1"/>
</dbReference>
<dbReference type="PANTHER" id="PTHR20959">
    <property type="entry name" value="TRANSPORT AND GOLGI ORGANIZATION PROTEIN 6 FAMILY MEMBER"/>
    <property type="match status" value="1"/>
</dbReference>